<gene>
    <name evidence="1" type="ORF">RISINGSUN_61</name>
</gene>
<organism evidence="1 2">
    <name type="scientific">Erwinia phage vB_EamM_RisingSun</name>
    <dbReference type="NCBI Taxonomy" id="2026080"/>
    <lineage>
        <taxon>Viruses</taxon>
        <taxon>Duplodnaviria</taxon>
        <taxon>Heunggongvirae</taxon>
        <taxon>Uroviricota</taxon>
        <taxon>Caudoviricetes</taxon>
        <taxon>Chimalliviridae</taxon>
        <taxon>Risingsunvirus</taxon>
        <taxon>Risingsunvirus risingsun</taxon>
    </lineage>
</organism>
<proteinExistence type="predicted"/>
<keyword evidence="2" id="KW-1185">Reference proteome</keyword>
<dbReference type="Proteomes" id="UP000225553">
    <property type="component" value="Segment"/>
</dbReference>
<sequence>MALSQDDLLNLGNNPTRGVNLIINEVEQSWNNGTIQLNSKAHPAILCVDLIIGTTHGFLNRLSDACSKTFLLHARNVEDLSRNIADEERYGLFANPSTSSMWFAINVENLKAIAKDAEIQDNMVTTRYKKVLIPKDTMITVTGYDFLIENGIEIRYNERTGYQVVYDASTNNPFNVLSTNLLEREFREIEGRKFLMVKIPVRQLSCAVSDKINSTESSGCSGAYSYTDYLYGVRAFLTNQNNQTTELRVSYDQDTFDPLTPTLALKLDTVNNTIRYEIPDVYISNGMGIGTVTLYTYTTKGELVKDLTSIEISKYQPNYLDFRYPGKALGPYSMELPSSGGIAWQFADIVSGGSNPIPFTVLKESIIAGRRQRGIPITDSNLSGELANYGYGSVRSVDLLTARRYSVTKELPVQSNKDFHSTMNCFVGSHLTSVNTLIDSGVVYDNGKRVTIPPGVLFDVSTPTTVLINQLTKNAYMGLSSDAKVELVSNNTLVYIPFYYVFDLTNNQTVLRTYHLDEPKFMLPTYIGENPNLGLEVGVGEITINHTDTGYEILLKTKSGKGYKQLENANVGVQLSFATEDSARPACIGGELMGTDDQQERVWRFKLESSFDVDVNNLLVIKNMHQFGVVRDVTIQLTDELSFIFTVSADTTVPSTSMDERLDQTLFTRQMMAIIETRYKVQLGAELTNIYSRIRPLKGDDQYQRYDHDVPDTYEQIVYQRDDKGKLVLDVNKRPIIEHNIGEPKYTSGGSPIYKYRANVDYVIGADGQPVLKAPADLLYHWDFIAFDGAYFFSNDSYDQAFAQETKDYFIKVITKDMEAFNADARDRTSLYYQPKSKIGYRNVMVNNNYETVIRQDLAFQVVYYLNKSGFNNTNLKESLRTTTPQIINNLLLSSNTLGMSDITEALKKDAGGDVVDVKIGAFAGDTTLDVVSNLDSSSGFSVRKLLETGSNGLLSVKEAVEVSFLQHDVSIRN</sequence>
<dbReference type="OrthoDB" id="238at10239"/>
<dbReference type="EMBL" id="MF459646">
    <property type="protein sequence ID" value="ASU03609.1"/>
    <property type="molecule type" value="Genomic_DNA"/>
</dbReference>
<protein>
    <submittedName>
        <fullName evidence="1">Putative virion structural protein</fullName>
    </submittedName>
</protein>
<name>A0A223LJC5_9CAUD</name>
<evidence type="ECO:0000313" key="2">
    <source>
        <dbReference type="Proteomes" id="UP000225553"/>
    </source>
</evidence>
<reference evidence="2" key="1">
    <citation type="submission" date="2017-07" db="EMBL/GenBank/DDBJ databases">
        <authorList>
            <person name="Putnam M.J."/>
            <person name="Sharma R."/>
            <person name="Kruger J.L."/>
            <person name="Berg J.A."/>
            <person name="Payne A.M."/>
            <person name="Fajardo C.P."/>
            <person name="Breakwell D.P."/>
            <person name="Hope S."/>
            <person name="Grose J.H."/>
        </authorList>
    </citation>
    <scope>NUCLEOTIDE SEQUENCE [LARGE SCALE GENOMIC DNA]</scope>
</reference>
<accession>A0A223LJC5</accession>
<evidence type="ECO:0000313" key="1">
    <source>
        <dbReference type="EMBL" id="ASU03609.1"/>
    </source>
</evidence>